<accession>A0ABP8JV44</accession>
<sequence length="297" mass="33074">MTRRELLAAGYTDADIRTMSRRRRLTQLRRGWYSTGSADPAVAAAVRSGGVLACVSALGRRGIWVPPADGHSHVRASTYGRASSARSYCSAYGGLPAPTQAVDAVPEAVACAARCLPAEMFVAVCDSVLFRDPGLDVADLAGFIPGAPQRLRRLLDHVDRRAESGTESLVRYRLRRRGIAVRIQEDVPHVGRVDLLVGRCLVIECDSRTYHLGDAYYTDRARDRAALWQEYGTFRVTYEDVLFDWPAVEEQILDIVRSRRHLRPPRPRLLELGAVEVEASAGTRDDNRRESSLRPRF</sequence>
<evidence type="ECO:0008006" key="3">
    <source>
        <dbReference type="Google" id="ProtNLM"/>
    </source>
</evidence>
<dbReference type="EMBL" id="BAABFR010000047">
    <property type="protein sequence ID" value="GAA4396233.1"/>
    <property type="molecule type" value="Genomic_DNA"/>
</dbReference>
<dbReference type="Proteomes" id="UP001500635">
    <property type="component" value="Unassembled WGS sequence"/>
</dbReference>
<evidence type="ECO:0000313" key="2">
    <source>
        <dbReference type="Proteomes" id="UP001500635"/>
    </source>
</evidence>
<reference evidence="2" key="1">
    <citation type="journal article" date="2019" name="Int. J. Syst. Evol. Microbiol.">
        <title>The Global Catalogue of Microorganisms (GCM) 10K type strain sequencing project: providing services to taxonomists for standard genome sequencing and annotation.</title>
        <authorList>
            <consortium name="The Broad Institute Genomics Platform"/>
            <consortium name="The Broad Institute Genome Sequencing Center for Infectious Disease"/>
            <person name="Wu L."/>
            <person name="Ma J."/>
        </authorList>
    </citation>
    <scope>NUCLEOTIDE SEQUENCE [LARGE SCALE GENOMIC DNA]</scope>
    <source>
        <strain evidence="2">JCM 17688</strain>
    </source>
</reference>
<dbReference type="SUPFAM" id="SSF52980">
    <property type="entry name" value="Restriction endonuclease-like"/>
    <property type="match status" value="1"/>
</dbReference>
<gene>
    <name evidence="1" type="ORF">GCM10023147_30290</name>
</gene>
<protein>
    <recommendedName>
        <fullName evidence="3">Very-short-patch-repair endonuclease</fullName>
    </recommendedName>
</protein>
<keyword evidence="2" id="KW-1185">Reference proteome</keyword>
<name>A0ABP8JV44_9ACTN</name>
<organism evidence="1 2">
    <name type="scientific">Tsukamurella soli</name>
    <dbReference type="NCBI Taxonomy" id="644556"/>
    <lineage>
        <taxon>Bacteria</taxon>
        <taxon>Bacillati</taxon>
        <taxon>Actinomycetota</taxon>
        <taxon>Actinomycetes</taxon>
        <taxon>Mycobacteriales</taxon>
        <taxon>Tsukamurellaceae</taxon>
        <taxon>Tsukamurella</taxon>
    </lineage>
</organism>
<proteinExistence type="predicted"/>
<dbReference type="InterPro" id="IPR011335">
    <property type="entry name" value="Restrct_endonuc-II-like"/>
</dbReference>
<comment type="caution">
    <text evidence="1">The sequence shown here is derived from an EMBL/GenBank/DDBJ whole genome shotgun (WGS) entry which is preliminary data.</text>
</comment>
<dbReference type="RefSeq" id="WP_344997409.1">
    <property type="nucleotide sequence ID" value="NZ_BAABFR010000047.1"/>
</dbReference>
<evidence type="ECO:0000313" key="1">
    <source>
        <dbReference type="EMBL" id="GAA4396233.1"/>
    </source>
</evidence>